<feature type="compositionally biased region" description="Low complexity" evidence="1">
    <location>
        <begin position="427"/>
        <end position="440"/>
    </location>
</feature>
<dbReference type="InterPro" id="IPR001849">
    <property type="entry name" value="PH_domain"/>
</dbReference>
<comment type="caution">
    <text evidence="3">The sequence shown here is derived from an EMBL/GenBank/DDBJ whole genome shotgun (WGS) entry which is preliminary data.</text>
</comment>
<protein>
    <recommendedName>
        <fullName evidence="2">PH domain-containing protein</fullName>
    </recommendedName>
</protein>
<dbReference type="InterPro" id="IPR046355">
    <property type="entry name" value="Gab1-4-like"/>
</dbReference>
<gene>
    <name evidence="3" type="ORF">MNOR_LOCUS4461</name>
</gene>
<reference evidence="3 4" key="1">
    <citation type="submission" date="2024-05" db="EMBL/GenBank/DDBJ databases">
        <authorList>
            <person name="Wallberg A."/>
        </authorList>
    </citation>
    <scope>NUCLEOTIDE SEQUENCE [LARGE SCALE GENOMIC DNA]</scope>
</reference>
<evidence type="ECO:0000259" key="2">
    <source>
        <dbReference type="PROSITE" id="PS50003"/>
    </source>
</evidence>
<feature type="region of interest" description="Disordered" evidence="1">
    <location>
        <begin position="1"/>
        <end position="28"/>
    </location>
</feature>
<feature type="compositionally biased region" description="Polar residues" evidence="1">
    <location>
        <begin position="605"/>
        <end position="622"/>
    </location>
</feature>
<dbReference type="PROSITE" id="PS50003">
    <property type="entry name" value="PH_DOMAIN"/>
    <property type="match status" value="1"/>
</dbReference>
<feature type="compositionally biased region" description="Low complexity" evidence="1">
    <location>
        <begin position="242"/>
        <end position="254"/>
    </location>
</feature>
<name>A0AAV2PTC3_MEGNR</name>
<feature type="compositionally biased region" description="Polar residues" evidence="1">
    <location>
        <begin position="271"/>
        <end position="297"/>
    </location>
</feature>
<feature type="region of interest" description="Disordered" evidence="1">
    <location>
        <begin position="498"/>
        <end position="553"/>
    </location>
</feature>
<evidence type="ECO:0000256" key="1">
    <source>
        <dbReference type="SAM" id="MobiDB-lite"/>
    </source>
</evidence>
<dbReference type="SUPFAM" id="SSF50729">
    <property type="entry name" value="PH domain-like"/>
    <property type="match status" value="1"/>
</dbReference>
<dbReference type="GO" id="GO:0035591">
    <property type="term" value="F:signaling adaptor activity"/>
    <property type="evidence" value="ECO:0007669"/>
    <property type="project" value="TreeGrafter"/>
</dbReference>
<feature type="region of interest" description="Disordered" evidence="1">
    <location>
        <begin position="572"/>
        <end position="647"/>
    </location>
</feature>
<feature type="region of interest" description="Disordered" evidence="1">
    <location>
        <begin position="201"/>
        <end position="343"/>
    </location>
</feature>
<keyword evidence="4" id="KW-1185">Reference proteome</keyword>
<feature type="compositionally biased region" description="Polar residues" evidence="1">
    <location>
        <begin position="311"/>
        <end position="322"/>
    </location>
</feature>
<accession>A0AAV2PTC3</accession>
<feature type="domain" description="PH" evidence="2">
    <location>
        <begin position="1"/>
        <end position="112"/>
    </location>
</feature>
<feature type="compositionally biased region" description="Basic and acidic residues" evidence="1">
    <location>
        <begin position="203"/>
        <end position="218"/>
    </location>
</feature>
<dbReference type="AlphaFoldDB" id="A0AAV2PTC3"/>
<dbReference type="GO" id="GO:0007165">
    <property type="term" value="P:signal transduction"/>
    <property type="evidence" value="ECO:0007669"/>
    <property type="project" value="TreeGrafter"/>
</dbReference>
<dbReference type="GO" id="GO:0005737">
    <property type="term" value="C:cytoplasm"/>
    <property type="evidence" value="ECO:0007669"/>
    <property type="project" value="TreeGrafter"/>
</dbReference>
<evidence type="ECO:0000313" key="4">
    <source>
        <dbReference type="Proteomes" id="UP001497623"/>
    </source>
</evidence>
<dbReference type="Proteomes" id="UP001497623">
    <property type="component" value="Unassembled WGS sequence"/>
</dbReference>
<feature type="compositionally biased region" description="Polar residues" evidence="1">
    <location>
        <begin position="329"/>
        <end position="340"/>
    </location>
</feature>
<dbReference type="PANTHER" id="PTHR45960">
    <property type="entry name" value="GRB2-ASSOCIATED-BINDING PROTEIN"/>
    <property type="match status" value="1"/>
</dbReference>
<dbReference type="PANTHER" id="PTHR45960:SF2">
    <property type="entry name" value="PROTEIN DAUGHTER OF SEVENLESS"/>
    <property type="match status" value="1"/>
</dbReference>
<evidence type="ECO:0000313" key="3">
    <source>
        <dbReference type="EMBL" id="CAL4065003.1"/>
    </source>
</evidence>
<dbReference type="InterPro" id="IPR011993">
    <property type="entry name" value="PH-like_dom_sf"/>
</dbReference>
<feature type="compositionally biased region" description="Acidic residues" evidence="1">
    <location>
        <begin position="1"/>
        <end position="18"/>
    </location>
</feature>
<feature type="compositionally biased region" description="Basic and acidic residues" evidence="1">
    <location>
        <begin position="255"/>
        <end position="264"/>
    </location>
</feature>
<feature type="compositionally biased region" description="Low complexity" evidence="1">
    <location>
        <begin position="540"/>
        <end position="549"/>
    </location>
</feature>
<organism evidence="3 4">
    <name type="scientific">Meganyctiphanes norvegica</name>
    <name type="common">Northern krill</name>
    <name type="synonym">Thysanopoda norvegica</name>
    <dbReference type="NCBI Taxonomy" id="48144"/>
    <lineage>
        <taxon>Eukaryota</taxon>
        <taxon>Metazoa</taxon>
        <taxon>Ecdysozoa</taxon>
        <taxon>Arthropoda</taxon>
        <taxon>Crustacea</taxon>
        <taxon>Multicrustacea</taxon>
        <taxon>Malacostraca</taxon>
        <taxon>Eumalacostraca</taxon>
        <taxon>Eucarida</taxon>
        <taxon>Euphausiacea</taxon>
        <taxon>Euphausiidae</taxon>
        <taxon>Meganyctiphanes</taxon>
    </lineage>
</organism>
<sequence length="730" mass="79696">MEIDDEEDTDDDEDENENEEKKESERVPVNIVSLDDLDANYAIEKVPKVKRRNFQMKIEIREQVDAGITFANRKFEYKYMFDIKTPKRVYYLCAETEPEMNKWVDCVCQVCGLKVFQPDEEYYDPMGPLDPSTHQRLPPMDAMVNVMDPMDTPPTPAHRLDHSLVMDSPPISPVSPASTISGPYIPLKDCITGRKSTTNFPFNDHELPPHSFLNDRNRSSIPNEMAPPAPITLGQEAPNTPGGAASATALTTGAKPRETRESYDIPRTLSRKSGATSDDTMSIQSPVETEGSNSVFSDSEDVFGPPGVSPGHQTTMWGNSGQAWDRNGRPSNSTMLSRTRSVSEDDHMIKVIAAAPPRPPKPPHLVPEVPQPEYMNLNNMDTIVQKTLVRTNSAKSQKNGIVGGVLSYKQNSESVTTAVTGGAVGLSDSEPSPMSVSSSVPPTPREVTDDMYDFPRSHHPDTVSPVGSERTKSRISYNNFAPTVFSYDTEKTAMSELDPRISPGCQYSNLPLSGGSLSGGKSPYPPSINRGLKPKKPGTLSDNLSSLELSPPPSGGLMADAVAAAGHAPTGYIAPTVDRNLKPPKKIELDPAPASRLRGIKSRTEPSPTSQIYNNGVGNDSGSEADPLSNPGSRRNSTNTTEQTHFPLGLSRKMEEKAEIQYLDLDIADFPAHQSPKMLKPPQSKVPIGAAAAPQPSSESSVVYKLVDFVKTDAFNKTRRDVDNTYRNNQ</sequence>
<feature type="region of interest" description="Disordered" evidence="1">
    <location>
        <begin position="678"/>
        <end position="697"/>
    </location>
</feature>
<feature type="region of interest" description="Disordered" evidence="1">
    <location>
        <begin position="424"/>
        <end position="445"/>
    </location>
</feature>
<dbReference type="Pfam" id="PF00169">
    <property type="entry name" value="PH"/>
    <property type="match status" value="1"/>
</dbReference>
<feature type="compositionally biased region" description="Polar residues" evidence="1">
    <location>
        <begin position="630"/>
        <end position="644"/>
    </location>
</feature>
<feature type="compositionally biased region" description="Low complexity" evidence="1">
    <location>
        <begin position="508"/>
        <end position="522"/>
    </location>
</feature>
<dbReference type="EMBL" id="CAXKWB010001634">
    <property type="protein sequence ID" value="CAL4065003.1"/>
    <property type="molecule type" value="Genomic_DNA"/>
</dbReference>
<dbReference type="Gene3D" id="2.30.29.30">
    <property type="entry name" value="Pleckstrin-homology domain (PH domain)/Phosphotyrosine-binding domain (PTB)"/>
    <property type="match status" value="1"/>
</dbReference>
<proteinExistence type="predicted"/>
<feature type="compositionally biased region" description="Basic and acidic residues" evidence="1">
    <location>
        <begin position="579"/>
        <end position="589"/>
    </location>
</feature>